<dbReference type="NCBIfam" id="NF005801">
    <property type="entry name" value="PRK07656.1"/>
    <property type="match status" value="1"/>
</dbReference>
<dbReference type="PROSITE" id="PS00455">
    <property type="entry name" value="AMP_BINDING"/>
    <property type="match status" value="1"/>
</dbReference>
<dbReference type="Pfam" id="PF00501">
    <property type="entry name" value="AMP-binding"/>
    <property type="match status" value="1"/>
</dbReference>
<dbReference type="PANTHER" id="PTHR43201">
    <property type="entry name" value="ACYL-COA SYNTHETASE"/>
    <property type="match status" value="1"/>
</dbReference>
<proteinExistence type="inferred from homology"/>
<name>A0A917Z2P5_9ACTN</name>
<dbReference type="SUPFAM" id="SSF56801">
    <property type="entry name" value="Acetyl-CoA synthetase-like"/>
    <property type="match status" value="1"/>
</dbReference>
<dbReference type="EMBL" id="BMNH01000012">
    <property type="protein sequence ID" value="GGO72725.1"/>
    <property type="molecule type" value="Genomic_DNA"/>
</dbReference>
<comment type="similarity">
    <text evidence="1">Belongs to the ATP-dependent AMP-binding enzyme family.</text>
</comment>
<gene>
    <name evidence="5" type="primary">fadD3</name>
    <name evidence="5" type="ORF">GCM10012289_41440</name>
</gene>
<keyword evidence="2 5" id="KW-0436">Ligase</keyword>
<protein>
    <submittedName>
        <fullName evidence="5">3-[(3aS,4S,7aS)-7a-methyl-1, 5-dioxo-octahydro-1H-inden-4-yl]propanoyl:CoA ligase</fullName>
    </submittedName>
</protein>
<evidence type="ECO:0000256" key="2">
    <source>
        <dbReference type="ARBA" id="ARBA00022598"/>
    </source>
</evidence>
<dbReference type="PANTHER" id="PTHR43201:SF5">
    <property type="entry name" value="MEDIUM-CHAIN ACYL-COA LIGASE ACSF2, MITOCHONDRIAL"/>
    <property type="match status" value="1"/>
</dbReference>
<dbReference type="Gene3D" id="3.30.300.30">
    <property type="match status" value="1"/>
</dbReference>
<sequence length="531" mass="56344">MSDNEALTIPGVLERAAREFPGTEAVVDGASRLTYARLLDRVREAARGFLALGARPGDRVAIWAPNGLPWIVTALAAMSVGAVVVPINTRYKGEEARWLLGRGRVRFLFVEDGFLGNSYLAMLGLPSAEGDGAAGLPDLSAVVTYDDEARPGAMPWADFVAGAAGIPEEEAVARAAAVRPDDVADILFTSGTTGRPKGVMCTHRQNVRTYLAWSERNGLHHADRYLIVNPLFHTFGFKAGVFACLLRAATMVLQPVFEAAETMRLIEAERITVLPGAPTIYITMLDAPERDRYDLSSLRLAVTGAAVVPVALVQRMRAELFPEVITAYGLTEASGTVTACSLDDDDETVAGSAGRAIEGVEVRVADAAGEPLPVGEDGEVLVRGHNVMLGYLDDEEATAATIRDGWLVTGDRGRLDERGNLTITGRSKDMYVVGGFNVYPAEVEQVLAAAEGVAEAAVVGVPDARMGEVGRAYVAARPGAALAPDALIAHCRDRLANFKVPREVVLVDRLPRNAAGKIDKAGLPALAPDPG</sequence>
<reference evidence="5" key="1">
    <citation type="journal article" date="2014" name="Int. J. Syst. Evol. Microbiol.">
        <title>Complete genome sequence of Corynebacterium casei LMG S-19264T (=DSM 44701T), isolated from a smear-ripened cheese.</title>
        <authorList>
            <consortium name="US DOE Joint Genome Institute (JGI-PGF)"/>
            <person name="Walter F."/>
            <person name="Albersmeier A."/>
            <person name="Kalinowski J."/>
            <person name="Ruckert C."/>
        </authorList>
    </citation>
    <scope>NUCLEOTIDE SEQUENCE</scope>
    <source>
        <strain evidence="5">CGMCC 4.7368</strain>
    </source>
</reference>
<organism evidence="5 6">
    <name type="scientific">Nonomuraea cavernae</name>
    <dbReference type="NCBI Taxonomy" id="2045107"/>
    <lineage>
        <taxon>Bacteria</taxon>
        <taxon>Bacillati</taxon>
        <taxon>Actinomycetota</taxon>
        <taxon>Actinomycetes</taxon>
        <taxon>Streptosporangiales</taxon>
        <taxon>Streptosporangiaceae</taxon>
        <taxon>Nonomuraea</taxon>
    </lineage>
</organism>
<evidence type="ECO:0000259" key="4">
    <source>
        <dbReference type="Pfam" id="PF13193"/>
    </source>
</evidence>
<dbReference type="RefSeq" id="WP_189125777.1">
    <property type="nucleotide sequence ID" value="NZ_BMNH01000012.1"/>
</dbReference>
<keyword evidence="6" id="KW-1185">Reference proteome</keyword>
<dbReference type="GO" id="GO:0006631">
    <property type="term" value="P:fatty acid metabolic process"/>
    <property type="evidence" value="ECO:0007669"/>
    <property type="project" value="TreeGrafter"/>
</dbReference>
<feature type="domain" description="AMP-dependent synthetase/ligase" evidence="3">
    <location>
        <begin position="13"/>
        <end position="392"/>
    </location>
</feature>
<comment type="caution">
    <text evidence="5">The sequence shown here is derived from an EMBL/GenBank/DDBJ whole genome shotgun (WGS) entry which is preliminary data.</text>
</comment>
<dbReference type="Pfam" id="PF13193">
    <property type="entry name" value="AMP-binding_C"/>
    <property type="match status" value="1"/>
</dbReference>
<dbReference type="InterPro" id="IPR020845">
    <property type="entry name" value="AMP-binding_CS"/>
</dbReference>
<evidence type="ECO:0000313" key="5">
    <source>
        <dbReference type="EMBL" id="GGO72725.1"/>
    </source>
</evidence>
<evidence type="ECO:0000259" key="3">
    <source>
        <dbReference type="Pfam" id="PF00501"/>
    </source>
</evidence>
<evidence type="ECO:0000256" key="1">
    <source>
        <dbReference type="ARBA" id="ARBA00006432"/>
    </source>
</evidence>
<dbReference type="GO" id="GO:0031956">
    <property type="term" value="F:medium-chain fatty acid-CoA ligase activity"/>
    <property type="evidence" value="ECO:0007669"/>
    <property type="project" value="TreeGrafter"/>
</dbReference>
<evidence type="ECO:0000313" key="6">
    <source>
        <dbReference type="Proteomes" id="UP000646523"/>
    </source>
</evidence>
<accession>A0A917Z2P5</accession>
<dbReference type="AlphaFoldDB" id="A0A917Z2P5"/>
<dbReference type="InterPro" id="IPR000873">
    <property type="entry name" value="AMP-dep_synth/lig_dom"/>
</dbReference>
<dbReference type="InterPro" id="IPR042099">
    <property type="entry name" value="ANL_N_sf"/>
</dbReference>
<dbReference type="Gene3D" id="3.40.50.12780">
    <property type="entry name" value="N-terminal domain of ligase-like"/>
    <property type="match status" value="1"/>
</dbReference>
<dbReference type="InterPro" id="IPR045851">
    <property type="entry name" value="AMP-bd_C_sf"/>
</dbReference>
<dbReference type="Proteomes" id="UP000646523">
    <property type="component" value="Unassembled WGS sequence"/>
</dbReference>
<feature type="domain" description="AMP-binding enzyme C-terminal" evidence="4">
    <location>
        <begin position="442"/>
        <end position="517"/>
    </location>
</feature>
<reference evidence="5" key="2">
    <citation type="submission" date="2020-09" db="EMBL/GenBank/DDBJ databases">
        <authorList>
            <person name="Sun Q."/>
            <person name="Zhou Y."/>
        </authorList>
    </citation>
    <scope>NUCLEOTIDE SEQUENCE</scope>
    <source>
        <strain evidence="5">CGMCC 4.7368</strain>
    </source>
</reference>
<dbReference type="InterPro" id="IPR025110">
    <property type="entry name" value="AMP-bd_C"/>
</dbReference>